<sequence>MEKQEEFALATTIAKSILTVIFRAEPEGVEAALESIRQALLGNAELSAERVEVFIVGLRRIVVESTASETSHTREASGTRPSRDAMDYQLEGREIDAGEMEKAQTDLVVAQATAKALVALLVATGPANAEAALESVRQAVQENKQLSPERVEVFMAKLAEVVYGDIDASSISWSAPSS</sequence>
<dbReference type="EMBL" id="VRMN01000016">
    <property type="protein sequence ID" value="KAA8491028.1"/>
    <property type="molecule type" value="Genomic_DNA"/>
</dbReference>
<evidence type="ECO:0000313" key="1">
    <source>
        <dbReference type="EMBL" id="KAA8491028.1"/>
    </source>
</evidence>
<reference evidence="2" key="1">
    <citation type="journal article" date="2019" name="Nat. Commun.">
        <title>Expansion of phycobilisome linker gene families in mesophilic red algae.</title>
        <authorList>
            <person name="Lee J."/>
            <person name="Kim D."/>
            <person name="Bhattacharya D."/>
            <person name="Yoon H.S."/>
        </authorList>
    </citation>
    <scope>NUCLEOTIDE SEQUENCE [LARGE SCALE GENOMIC DNA]</scope>
    <source>
        <strain evidence="2">CCMP 1328</strain>
    </source>
</reference>
<dbReference type="AlphaFoldDB" id="A0A5J4YIC5"/>
<protein>
    <submittedName>
        <fullName evidence="1">Uncharacterized protein</fullName>
    </submittedName>
</protein>
<name>A0A5J4YIC5_PORPP</name>
<dbReference type="Proteomes" id="UP000324585">
    <property type="component" value="Unassembled WGS sequence"/>
</dbReference>
<comment type="caution">
    <text evidence="1">The sequence shown here is derived from an EMBL/GenBank/DDBJ whole genome shotgun (WGS) entry which is preliminary data.</text>
</comment>
<accession>A0A5J4YIC5</accession>
<evidence type="ECO:0000313" key="2">
    <source>
        <dbReference type="Proteomes" id="UP000324585"/>
    </source>
</evidence>
<organism evidence="1 2">
    <name type="scientific">Porphyridium purpureum</name>
    <name type="common">Red alga</name>
    <name type="synonym">Porphyridium cruentum</name>
    <dbReference type="NCBI Taxonomy" id="35688"/>
    <lineage>
        <taxon>Eukaryota</taxon>
        <taxon>Rhodophyta</taxon>
        <taxon>Bangiophyceae</taxon>
        <taxon>Porphyridiales</taxon>
        <taxon>Porphyridiaceae</taxon>
        <taxon>Porphyridium</taxon>
    </lineage>
</organism>
<keyword evidence="2" id="KW-1185">Reference proteome</keyword>
<proteinExistence type="predicted"/>
<gene>
    <name evidence="1" type="ORF">FVE85_4445</name>
</gene>